<protein>
    <recommendedName>
        <fullName evidence="4">General secretion pathway protein GspH</fullName>
    </recommendedName>
</protein>
<keyword evidence="1" id="KW-0472">Membrane</keyword>
<dbReference type="AlphaFoldDB" id="A0A0B5B8B2"/>
<keyword evidence="3" id="KW-1185">Reference proteome</keyword>
<reference evidence="2 3" key="1">
    <citation type="journal article" date="2015" name="Genome Announc.">
        <title>Complete Genome of Geobacter pickeringii G13T, a Metal-Reducing Isolate from Sedimentary Kaolin Deposits.</title>
        <authorList>
            <person name="Badalamenti J.P."/>
            <person name="Bond D.R."/>
        </authorList>
    </citation>
    <scope>NUCLEOTIDE SEQUENCE [LARGE SCALE GENOMIC DNA]</scope>
    <source>
        <strain evidence="2 3">G13</strain>
    </source>
</reference>
<accession>A0A0B5B8B2</accession>
<dbReference type="Pfam" id="PF07963">
    <property type="entry name" value="N_methyl"/>
    <property type="match status" value="1"/>
</dbReference>
<dbReference type="OrthoDB" id="5398659at2"/>
<dbReference type="SUPFAM" id="SSF54523">
    <property type="entry name" value="Pili subunits"/>
    <property type="match status" value="1"/>
</dbReference>
<dbReference type="STRING" id="345632.GPICK_05485"/>
<feature type="transmembrane region" description="Helical" evidence="1">
    <location>
        <begin position="21"/>
        <end position="45"/>
    </location>
</feature>
<evidence type="ECO:0008006" key="4">
    <source>
        <dbReference type="Google" id="ProtNLM"/>
    </source>
</evidence>
<dbReference type="HOGENOM" id="CLU_1432680_0_0_7"/>
<dbReference type="RefSeq" id="WP_039741173.1">
    <property type="nucleotide sequence ID" value="NZ_CP009788.1"/>
</dbReference>
<keyword evidence="1" id="KW-1133">Transmembrane helix</keyword>
<evidence type="ECO:0000313" key="3">
    <source>
        <dbReference type="Proteomes" id="UP000057609"/>
    </source>
</evidence>
<proteinExistence type="predicted"/>
<evidence type="ECO:0000256" key="1">
    <source>
        <dbReference type="SAM" id="Phobius"/>
    </source>
</evidence>
<gene>
    <name evidence="2" type="ORF">GPICK_05485</name>
</gene>
<organism evidence="2 3">
    <name type="scientific">Geobacter pickeringii</name>
    <dbReference type="NCBI Taxonomy" id="345632"/>
    <lineage>
        <taxon>Bacteria</taxon>
        <taxon>Pseudomonadati</taxon>
        <taxon>Thermodesulfobacteriota</taxon>
        <taxon>Desulfuromonadia</taxon>
        <taxon>Geobacterales</taxon>
        <taxon>Geobacteraceae</taxon>
        <taxon>Geobacter</taxon>
    </lineage>
</organism>
<dbReference type="Proteomes" id="UP000057609">
    <property type="component" value="Chromosome"/>
</dbReference>
<dbReference type="InterPro" id="IPR045584">
    <property type="entry name" value="Pilin-like"/>
</dbReference>
<dbReference type="EMBL" id="CP009788">
    <property type="protein sequence ID" value="AJE02893.1"/>
    <property type="molecule type" value="Genomic_DNA"/>
</dbReference>
<dbReference type="Gene3D" id="3.30.700.10">
    <property type="entry name" value="Glycoprotein, Type 4 Pilin"/>
    <property type="match status" value="1"/>
</dbReference>
<evidence type="ECO:0000313" key="2">
    <source>
        <dbReference type="EMBL" id="AJE02893.1"/>
    </source>
</evidence>
<dbReference type="InterPro" id="IPR012902">
    <property type="entry name" value="N_methyl_site"/>
</dbReference>
<keyword evidence="1" id="KW-0812">Transmembrane</keyword>
<name>A0A0B5B8B2_9BACT</name>
<dbReference type="KEGG" id="gpi:GPICK_05485"/>
<dbReference type="NCBIfam" id="TIGR02532">
    <property type="entry name" value="IV_pilin_GFxxxE"/>
    <property type="match status" value="1"/>
</dbReference>
<sequence>MGGDREVCVSSSGRKRGQSRGFTLLELLIVVAIICVISAIAAPAFSDYYGELCLKSTMREIGEMIKEARSLSIADHPYAVCFNTDKKTISLVSSKGEDEKWNTDDDPVVRSISLVRKGGGLQFGTGGHGPYEKGRANPADGVAFPNCNSFICDTGLTGNDGTVYIHSSGTGTAMALTVNSEKFSYTLHRWDGNRWRRCS</sequence>